<dbReference type="PROSITE" id="PS50850">
    <property type="entry name" value="MFS"/>
    <property type="match status" value="1"/>
</dbReference>
<feature type="domain" description="Major facilitator superfamily (MFS) profile" evidence="7">
    <location>
        <begin position="56"/>
        <end position="461"/>
    </location>
</feature>
<dbReference type="SUPFAM" id="SSF103473">
    <property type="entry name" value="MFS general substrate transporter"/>
    <property type="match status" value="1"/>
</dbReference>
<feature type="transmembrane region" description="Helical" evidence="6">
    <location>
        <begin position="165"/>
        <end position="182"/>
    </location>
</feature>
<keyword evidence="3 6" id="KW-0812">Transmembrane</keyword>
<dbReference type="Gene3D" id="1.20.1250.20">
    <property type="entry name" value="MFS general substrate transporter like domains"/>
    <property type="match status" value="2"/>
</dbReference>
<evidence type="ECO:0000313" key="9">
    <source>
        <dbReference type="Proteomes" id="UP001174909"/>
    </source>
</evidence>
<evidence type="ECO:0000256" key="3">
    <source>
        <dbReference type="ARBA" id="ARBA00022692"/>
    </source>
</evidence>
<dbReference type="GO" id="GO:0016020">
    <property type="term" value="C:membrane"/>
    <property type="evidence" value="ECO:0007669"/>
    <property type="project" value="UniProtKB-SubCell"/>
</dbReference>
<evidence type="ECO:0000256" key="4">
    <source>
        <dbReference type="ARBA" id="ARBA00022989"/>
    </source>
</evidence>
<keyword evidence="5 6" id="KW-0472">Membrane</keyword>
<dbReference type="PANTHER" id="PTHR23506:SF26">
    <property type="entry name" value="MFS-TYPE TRANSPORTER SLC18B1"/>
    <property type="match status" value="1"/>
</dbReference>
<protein>
    <submittedName>
        <fullName evidence="8">MFS-type transporter SLC18B1</fullName>
    </submittedName>
</protein>
<feature type="transmembrane region" description="Helical" evidence="6">
    <location>
        <begin position="57"/>
        <end position="81"/>
    </location>
</feature>
<reference evidence="8" key="1">
    <citation type="submission" date="2023-03" db="EMBL/GenBank/DDBJ databases">
        <authorList>
            <person name="Steffen K."/>
            <person name="Cardenas P."/>
        </authorList>
    </citation>
    <scope>NUCLEOTIDE SEQUENCE</scope>
</reference>
<dbReference type="PANTHER" id="PTHR23506">
    <property type="entry name" value="GH10249P"/>
    <property type="match status" value="1"/>
</dbReference>
<feature type="transmembrane region" description="Helical" evidence="6">
    <location>
        <begin position="355"/>
        <end position="375"/>
    </location>
</feature>
<comment type="caution">
    <text evidence="8">The sequence shown here is derived from an EMBL/GenBank/DDBJ whole genome shotgun (WGS) entry which is preliminary data.</text>
</comment>
<keyword evidence="9" id="KW-1185">Reference proteome</keyword>
<evidence type="ECO:0000256" key="1">
    <source>
        <dbReference type="ARBA" id="ARBA00004141"/>
    </source>
</evidence>
<evidence type="ECO:0000256" key="2">
    <source>
        <dbReference type="ARBA" id="ARBA00022448"/>
    </source>
</evidence>
<evidence type="ECO:0000313" key="8">
    <source>
        <dbReference type="EMBL" id="CAI8043957.1"/>
    </source>
</evidence>
<feature type="transmembrane region" description="Helical" evidence="6">
    <location>
        <begin position="431"/>
        <end position="452"/>
    </location>
</feature>
<evidence type="ECO:0000256" key="6">
    <source>
        <dbReference type="SAM" id="Phobius"/>
    </source>
</evidence>
<evidence type="ECO:0000256" key="5">
    <source>
        <dbReference type="ARBA" id="ARBA00023136"/>
    </source>
</evidence>
<gene>
    <name evidence="8" type="ORF">GBAR_LOCUS24408</name>
</gene>
<feature type="transmembrane region" description="Helical" evidence="6">
    <location>
        <begin position="396"/>
        <end position="425"/>
    </location>
</feature>
<dbReference type="InterPro" id="IPR036259">
    <property type="entry name" value="MFS_trans_sf"/>
</dbReference>
<dbReference type="GO" id="GO:0022857">
    <property type="term" value="F:transmembrane transporter activity"/>
    <property type="evidence" value="ECO:0007669"/>
    <property type="project" value="InterPro"/>
</dbReference>
<dbReference type="Proteomes" id="UP001174909">
    <property type="component" value="Unassembled WGS sequence"/>
</dbReference>
<evidence type="ECO:0000259" key="7">
    <source>
        <dbReference type="PROSITE" id="PS50850"/>
    </source>
</evidence>
<organism evidence="8 9">
    <name type="scientific">Geodia barretti</name>
    <name type="common">Barrett's horny sponge</name>
    <dbReference type="NCBI Taxonomy" id="519541"/>
    <lineage>
        <taxon>Eukaryota</taxon>
        <taxon>Metazoa</taxon>
        <taxon>Porifera</taxon>
        <taxon>Demospongiae</taxon>
        <taxon>Heteroscleromorpha</taxon>
        <taxon>Tetractinellida</taxon>
        <taxon>Astrophorina</taxon>
        <taxon>Geodiidae</taxon>
        <taxon>Geodia</taxon>
    </lineage>
</organism>
<dbReference type="InterPro" id="IPR050930">
    <property type="entry name" value="MFS_Vesicular_Transporter"/>
</dbReference>
<feature type="transmembrane region" description="Helical" evidence="6">
    <location>
        <begin position="124"/>
        <end position="145"/>
    </location>
</feature>
<keyword evidence="2" id="KW-0813">Transport</keyword>
<sequence length="461" mass="49244">MKCRFRMASEIFAFLRCKQCVRAADTPVARHADFELRALTEEDGNEEEPSYTWRRNILIAALLSTITFFVASAYSMVGSFFPIEAAEMGSNSITTAVIIGVSPLCLATLSPVIGYFLPKLGIKMILVSGQVLVGGAFFLMAFLAYMPSSTSFVVYGILLRVTEGVGWAMSNTTTFALIPVLFPSRVGTLTGLIFGALGLGYTAGPPLGSILVVAAGYSAPFWIVGGILLCLAPVTFLLLKETSTSSKVLPFQIVIKLLSHLSFSMIQIADIVGYGSLTFQGAALGVYLMNEIGLNLLEIGIYFAVIAVSYTLITVVAGWLSDKFGPRTLIITGLFICGASLMVLGLNQLPPIPPQWTILIALALVGCGAALADVPTYSDLLQQAQTLYAKENQESLIAAVSGITAFSQAFGSFLGAILGGFLTYFTEFTTASLIFGEVITMHAFLVLGVSLIDHLFLKLKS</sequence>
<feature type="transmembrane region" description="Helical" evidence="6">
    <location>
        <begin position="328"/>
        <end position="349"/>
    </location>
</feature>
<name>A0AA35TB52_GEOBA</name>
<dbReference type="InterPro" id="IPR020846">
    <property type="entry name" value="MFS_dom"/>
</dbReference>
<dbReference type="AlphaFoldDB" id="A0AA35TB52"/>
<comment type="subcellular location">
    <subcellularLocation>
        <location evidence="1">Membrane</location>
        <topology evidence="1">Multi-pass membrane protein</topology>
    </subcellularLocation>
</comment>
<feature type="transmembrane region" description="Helical" evidence="6">
    <location>
        <begin position="189"/>
        <end position="215"/>
    </location>
</feature>
<feature type="transmembrane region" description="Helical" evidence="6">
    <location>
        <begin position="93"/>
        <end position="117"/>
    </location>
</feature>
<feature type="transmembrane region" description="Helical" evidence="6">
    <location>
        <begin position="221"/>
        <end position="239"/>
    </location>
</feature>
<keyword evidence="4 6" id="KW-1133">Transmembrane helix</keyword>
<accession>A0AA35TB52</accession>
<feature type="transmembrane region" description="Helical" evidence="6">
    <location>
        <begin position="299"/>
        <end position="321"/>
    </location>
</feature>
<dbReference type="InterPro" id="IPR011701">
    <property type="entry name" value="MFS"/>
</dbReference>
<dbReference type="Pfam" id="PF07690">
    <property type="entry name" value="MFS_1"/>
    <property type="match status" value="2"/>
</dbReference>
<dbReference type="EMBL" id="CASHTH010003371">
    <property type="protein sequence ID" value="CAI8043957.1"/>
    <property type="molecule type" value="Genomic_DNA"/>
</dbReference>
<proteinExistence type="predicted"/>